<accession>A0ABZ2ZAK6</accession>
<evidence type="ECO:0000256" key="12">
    <source>
        <dbReference type="ARBA" id="ARBA00023295"/>
    </source>
</evidence>
<dbReference type="InterPro" id="IPR035937">
    <property type="entry name" value="FPG_N"/>
</dbReference>
<evidence type="ECO:0000256" key="2">
    <source>
        <dbReference type="ARBA" id="ARBA00009409"/>
    </source>
</evidence>
<organism evidence="16 17">
    <name type="scientific">Chitinophaga caseinilytica</name>
    <dbReference type="NCBI Taxonomy" id="2267521"/>
    <lineage>
        <taxon>Bacteria</taxon>
        <taxon>Pseudomonadati</taxon>
        <taxon>Bacteroidota</taxon>
        <taxon>Chitinophagia</taxon>
        <taxon>Chitinophagales</taxon>
        <taxon>Chitinophagaceae</taxon>
        <taxon>Chitinophaga</taxon>
    </lineage>
</organism>
<comment type="similarity">
    <text evidence="2">Belongs to the FPG family.</text>
</comment>
<dbReference type="SUPFAM" id="SSF46946">
    <property type="entry name" value="S13-like H2TH domain"/>
    <property type="match status" value="1"/>
</dbReference>
<keyword evidence="8" id="KW-0238">DNA-binding</keyword>
<keyword evidence="3" id="KW-0479">Metal-binding</keyword>
<feature type="domain" description="Formamidopyrimidine-DNA glycosylase catalytic" evidence="15">
    <location>
        <begin position="2"/>
        <end position="89"/>
    </location>
</feature>
<dbReference type="RefSeq" id="WP_341843444.1">
    <property type="nucleotide sequence ID" value="NZ_CP149792.1"/>
</dbReference>
<protein>
    <submittedName>
        <fullName evidence="16">Endonuclease</fullName>
    </submittedName>
</protein>
<keyword evidence="9" id="KW-0234">DNA repair</keyword>
<dbReference type="InterPro" id="IPR010979">
    <property type="entry name" value="Ribosomal_uS13-like_H2TH"/>
</dbReference>
<keyword evidence="17" id="KW-1185">Reference proteome</keyword>
<keyword evidence="6" id="KW-0378">Hydrolase</keyword>
<keyword evidence="16" id="KW-0540">Nuclease</keyword>
<dbReference type="PANTHER" id="PTHR22993:SF9">
    <property type="entry name" value="FORMAMIDOPYRIMIDINE-DNA GLYCOSYLASE"/>
    <property type="match status" value="1"/>
</dbReference>
<dbReference type="PANTHER" id="PTHR22993">
    <property type="entry name" value="FORMAMIDOPYRIMIDINE-DNA GLYCOSYLASE"/>
    <property type="match status" value="1"/>
</dbReference>
<dbReference type="Gene3D" id="1.10.8.50">
    <property type="match status" value="1"/>
</dbReference>
<evidence type="ECO:0000256" key="9">
    <source>
        <dbReference type="ARBA" id="ARBA00023204"/>
    </source>
</evidence>
<gene>
    <name evidence="16" type="ORF">WJU22_11850</name>
</gene>
<proteinExistence type="inferred from homology"/>
<keyword evidence="10" id="KW-0456">Lyase</keyword>
<name>A0ABZ2ZAK6_9BACT</name>
<evidence type="ECO:0000256" key="6">
    <source>
        <dbReference type="ARBA" id="ARBA00022801"/>
    </source>
</evidence>
<evidence type="ECO:0000259" key="15">
    <source>
        <dbReference type="PROSITE" id="PS51068"/>
    </source>
</evidence>
<dbReference type="GO" id="GO:0004519">
    <property type="term" value="F:endonuclease activity"/>
    <property type="evidence" value="ECO:0007669"/>
    <property type="project" value="UniProtKB-KW"/>
</dbReference>
<dbReference type="InterPro" id="IPR012319">
    <property type="entry name" value="FPG_cat"/>
</dbReference>
<keyword evidence="12" id="KW-0326">Glycosidase</keyword>
<keyword evidence="11" id="KW-0511">Multifunctional enzyme</keyword>
<keyword evidence="7" id="KW-0862">Zinc</keyword>
<dbReference type="SMART" id="SM00898">
    <property type="entry name" value="Fapy_DNA_glyco"/>
    <property type="match status" value="1"/>
</dbReference>
<feature type="domain" description="FPG-type" evidence="14">
    <location>
        <begin position="206"/>
        <end position="240"/>
    </location>
</feature>
<evidence type="ECO:0000256" key="1">
    <source>
        <dbReference type="ARBA" id="ARBA00001668"/>
    </source>
</evidence>
<dbReference type="Gene3D" id="3.20.190.10">
    <property type="entry name" value="MutM-like, N-terminal"/>
    <property type="match status" value="1"/>
</dbReference>
<dbReference type="PROSITE" id="PS51066">
    <property type="entry name" value="ZF_FPG_2"/>
    <property type="match status" value="1"/>
</dbReference>
<dbReference type="Proteomes" id="UP001449657">
    <property type="component" value="Chromosome"/>
</dbReference>
<dbReference type="EMBL" id="CP150096">
    <property type="protein sequence ID" value="WZN48865.1"/>
    <property type="molecule type" value="Genomic_DNA"/>
</dbReference>
<evidence type="ECO:0000256" key="11">
    <source>
        <dbReference type="ARBA" id="ARBA00023268"/>
    </source>
</evidence>
<evidence type="ECO:0000256" key="13">
    <source>
        <dbReference type="PROSITE-ProRule" id="PRU00391"/>
    </source>
</evidence>
<evidence type="ECO:0000256" key="4">
    <source>
        <dbReference type="ARBA" id="ARBA00022763"/>
    </source>
</evidence>
<evidence type="ECO:0000256" key="5">
    <source>
        <dbReference type="ARBA" id="ARBA00022771"/>
    </source>
</evidence>
<dbReference type="SMART" id="SM01232">
    <property type="entry name" value="H2TH"/>
    <property type="match status" value="1"/>
</dbReference>
<dbReference type="PROSITE" id="PS51068">
    <property type="entry name" value="FPG_CAT"/>
    <property type="match status" value="1"/>
</dbReference>
<dbReference type="InterPro" id="IPR000214">
    <property type="entry name" value="Znf_DNA_glyclase/AP_lyase"/>
</dbReference>
<evidence type="ECO:0000256" key="7">
    <source>
        <dbReference type="ARBA" id="ARBA00022833"/>
    </source>
</evidence>
<keyword evidence="16" id="KW-0255">Endonuclease</keyword>
<evidence type="ECO:0000256" key="8">
    <source>
        <dbReference type="ARBA" id="ARBA00023125"/>
    </source>
</evidence>
<evidence type="ECO:0000256" key="3">
    <source>
        <dbReference type="ARBA" id="ARBA00022723"/>
    </source>
</evidence>
<evidence type="ECO:0000259" key="14">
    <source>
        <dbReference type="PROSITE" id="PS51066"/>
    </source>
</evidence>
<dbReference type="SUPFAM" id="SSF81624">
    <property type="entry name" value="N-terminal domain of MutM-like DNA repair proteins"/>
    <property type="match status" value="1"/>
</dbReference>
<dbReference type="InterPro" id="IPR015886">
    <property type="entry name" value="H2TH_FPG"/>
</dbReference>
<reference evidence="16 17" key="1">
    <citation type="submission" date="2024-03" db="EMBL/GenBank/DDBJ databases">
        <title>Chitinophaga caseinilytica sp. nov., a casein hydrolysing bacterium isolated from forest soil.</title>
        <authorList>
            <person name="Lee D.S."/>
            <person name="Han D.M."/>
            <person name="Baek J.H."/>
            <person name="Choi D.G."/>
            <person name="Jeon J.H."/>
            <person name="Jeon C.O."/>
        </authorList>
    </citation>
    <scope>NUCLEOTIDE SEQUENCE [LARGE SCALE GENOMIC DNA]</scope>
    <source>
        <strain evidence="16 17">KACC 19118</strain>
    </source>
</reference>
<evidence type="ECO:0000256" key="10">
    <source>
        <dbReference type="ARBA" id="ARBA00023239"/>
    </source>
</evidence>
<evidence type="ECO:0000313" key="16">
    <source>
        <dbReference type="EMBL" id="WZN48865.1"/>
    </source>
</evidence>
<keyword evidence="5 13" id="KW-0863">Zinc-finger</keyword>
<comment type="catalytic activity">
    <reaction evidence="1">
        <text>Hydrolysis of DNA containing ring-opened 7-methylguanine residues, releasing 2,6-diamino-4-hydroxy-5-(N-methyl)formamidopyrimidine.</text>
        <dbReference type="EC" id="3.2.2.23"/>
    </reaction>
</comment>
<sequence>MPEGPSIVILKEELAPFSGKKVLTVAGTEKSFDLQLLKNKTTHFRTWGKHFLICFPKFTVRVHLLLFGSYLINDRKKAKPRLHLRFRNGEVNFYAGSVQLLTSPLDEIYDWSADLLNDAWAPRKASQKLKNMPRALLCDALLDQDIFAGAGNIFKNEVPWRVRAHPSSSVGALPARKRSELVKAMHDFAFDFLAWKKAGVLKQHLNVHTKTECPRCKIPLEKSYMGKGKRRTYHCNNCQRKYT</sequence>
<evidence type="ECO:0000313" key="17">
    <source>
        <dbReference type="Proteomes" id="UP001449657"/>
    </source>
</evidence>
<keyword evidence="4" id="KW-0227">DNA damage</keyword>